<dbReference type="GO" id="GO:0016185">
    <property type="term" value="P:synaptic vesicle budding from presynaptic endocytic zone membrane"/>
    <property type="evidence" value="ECO:0007669"/>
    <property type="project" value="TreeGrafter"/>
</dbReference>
<dbReference type="PRINTS" id="PR00195">
    <property type="entry name" value="DYNAMIN"/>
</dbReference>
<dbReference type="PROSITE" id="PS50878">
    <property type="entry name" value="RT_POL"/>
    <property type="match status" value="1"/>
</dbReference>
<dbReference type="FunFam" id="1.20.120.1240:FF:000007">
    <property type="entry name" value="Interferon-induced GTP-binding protein Mx1"/>
    <property type="match status" value="1"/>
</dbReference>
<dbReference type="InterPro" id="IPR045063">
    <property type="entry name" value="Dynamin_N"/>
</dbReference>
<evidence type="ECO:0000259" key="6">
    <source>
        <dbReference type="PROSITE" id="PS50878"/>
    </source>
</evidence>
<feature type="domain" description="GED" evidence="7">
    <location>
        <begin position="866"/>
        <end position="955"/>
    </location>
</feature>
<sequence length="955" mass="107673">MNWGLASWGAPLPERTLEVMVDIRLNVSHWRVLAAVNADSTLRRVDRSSFYDKVTCLVDKGKAVDVVYLEFSQAFDTVSHSILLEKLAVHGLDGCTLRWVKNWLDGGAQRVVVNGVKSTWRPVTSGVPQGSVLGPVLFNIFINDLDEGIECTLSLGKSGKLEGRKGPGVLVDSWLNMSQQCAQVAKKANGILACIKNSVASRTREVTVPLYSALVRPHLKYCVQFWAPHYKRDMEVLERVQRRARKLVKGLEQKSYEERLRELGLFSLEKRRLRGDLIALYNSLKGEAFAVPLPPPSEDEGLLTSENMTERNPDYEQKELKKQYYGEEDKAAEHTLYNQYEEKIRPCIDLIDSLRALGIEKDMALPAVAVIGDQSSGKSSVLEALSGIALPRGNGIVTRCPLELKLKRIPATQAWKGKICYRSIGIELQNASEVEKAIRDAQDTVAGTRGAISGELISLEIQSPDVPDLTLIDLPGIARVAVGDQPKDIGEQIKMLLKKMIGCKETLNLVVVPCNVDIATTEALKMAQEVDPSGERTLGILTKPDLVDRGTEDSIVKIVQNRVIPLKKGYMIVKCRGQQDIQSKLSLATAIQQERKFFETHKYFSVLLEEGRATIPNLAEKLTNELVRHIILIKLFNQDISQTMRGEEQLFGSEIRLFTKIRREFRTWGVILLECAARETPSFALRDEIALATSQTVPLETSSLMHIYVNITSDSKMIGKKNVPSKAWKYEDQYRGREFPGFSNYRTFEDIIKEQIIELEVPAIEILNNVIGLVEEKFMEVARKHFANFHNLSRTAKARIEDIKEKQIAEAERQIWTQFKMERIVYCQDDLYINDLNSAKVENTTKAGNAKELQAGSVFSQEPAFVQEMVCHTKAYFNGASKRLSNQIPLIILSSALHDFGDNLQTSMLHLLQEKDKLNYLLEEDSEAAKRRTYLSQRVNRLTKACQYLRDFSLL</sequence>
<dbReference type="FunFam" id="3.40.50.300:FF:000621">
    <property type="entry name" value="Interferon-induced GTP-binding protein Mx1"/>
    <property type="match status" value="1"/>
</dbReference>
<dbReference type="InterPro" id="IPR019762">
    <property type="entry name" value="Dynamin_GTPase_CS"/>
</dbReference>
<feature type="domain" description="Dynamin-type G" evidence="8">
    <location>
        <begin position="362"/>
        <end position="636"/>
    </location>
</feature>
<accession>A0AAN7NVR7</accession>
<dbReference type="Gene3D" id="1.20.120.1240">
    <property type="entry name" value="Dynamin, middle domain"/>
    <property type="match status" value="1"/>
</dbReference>
<comment type="similarity">
    <text evidence="5">Belongs to the TRAFAC class dynamin-like GTPase superfamily. Dynamin/Fzo/YdjA family.</text>
</comment>
<gene>
    <name evidence="9" type="ORF">QYF61_020879</name>
</gene>
<evidence type="ECO:0008006" key="11">
    <source>
        <dbReference type="Google" id="ProtNLM"/>
    </source>
</evidence>
<dbReference type="InterPro" id="IPR000375">
    <property type="entry name" value="Dynamin_stalk"/>
</dbReference>
<dbReference type="GO" id="GO:0005874">
    <property type="term" value="C:microtubule"/>
    <property type="evidence" value="ECO:0007669"/>
    <property type="project" value="TreeGrafter"/>
</dbReference>
<dbReference type="GO" id="GO:0005525">
    <property type="term" value="F:GTP binding"/>
    <property type="evidence" value="ECO:0007669"/>
    <property type="project" value="UniProtKB-KW"/>
</dbReference>
<organism evidence="9 10">
    <name type="scientific">Mycteria americana</name>
    <name type="common">Wood stork</name>
    <dbReference type="NCBI Taxonomy" id="33587"/>
    <lineage>
        <taxon>Eukaryota</taxon>
        <taxon>Metazoa</taxon>
        <taxon>Chordata</taxon>
        <taxon>Craniata</taxon>
        <taxon>Vertebrata</taxon>
        <taxon>Euteleostomi</taxon>
        <taxon>Archelosauria</taxon>
        <taxon>Archosauria</taxon>
        <taxon>Dinosauria</taxon>
        <taxon>Saurischia</taxon>
        <taxon>Theropoda</taxon>
        <taxon>Coelurosauria</taxon>
        <taxon>Aves</taxon>
        <taxon>Neognathae</taxon>
        <taxon>Neoaves</taxon>
        <taxon>Aequornithes</taxon>
        <taxon>Ciconiiformes</taxon>
        <taxon>Ciconiidae</taxon>
        <taxon>Mycteria</taxon>
    </lineage>
</organism>
<proteinExistence type="inferred from homology"/>
<dbReference type="InterPro" id="IPR003130">
    <property type="entry name" value="GED"/>
</dbReference>
<dbReference type="GO" id="GO:0051607">
    <property type="term" value="P:defense response to virus"/>
    <property type="evidence" value="ECO:0007669"/>
    <property type="project" value="TreeGrafter"/>
</dbReference>
<dbReference type="GO" id="GO:0005634">
    <property type="term" value="C:nucleus"/>
    <property type="evidence" value="ECO:0007669"/>
    <property type="project" value="TreeGrafter"/>
</dbReference>
<dbReference type="GO" id="GO:0098793">
    <property type="term" value="C:presynapse"/>
    <property type="evidence" value="ECO:0007669"/>
    <property type="project" value="GOC"/>
</dbReference>
<dbReference type="InterPro" id="IPR020850">
    <property type="entry name" value="GED_dom"/>
</dbReference>
<dbReference type="Pfam" id="PF01031">
    <property type="entry name" value="Dynamin_M"/>
    <property type="match status" value="2"/>
</dbReference>
<comment type="caution">
    <text evidence="9">The sequence shown here is derived from an EMBL/GenBank/DDBJ whole genome shotgun (WGS) entry which is preliminary data.</text>
</comment>
<keyword evidence="3 5" id="KW-0547">Nucleotide-binding</keyword>
<keyword evidence="10" id="KW-1185">Reference proteome</keyword>
<dbReference type="Pfam" id="PF02212">
    <property type="entry name" value="GED"/>
    <property type="match status" value="1"/>
</dbReference>
<protein>
    <recommendedName>
        <fullName evidence="11">Interferon-induced GTP-binding protein Mx</fullName>
    </recommendedName>
</protein>
<dbReference type="GO" id="GO:0003924">
    <property type="term" value="F:GTPase activity"/>
    <property type="evidence" value="ECO:0007669"/>
    <property type="project" value="InterPro"/>
</dbReference>
<dbReference type="Proteomes" id="UP001333110">
    <property type="component" value="Unassembled WGS sequence"/>
</dbReference>
<dbReference type="PROSITE" id="PS51718">
    <property type="entry name" value="G_DYNAMIN_2"/>
    <property type="match status" value="1"/>
</dbReference>
<dbReference type="InterPro" id="IPR030381">
    <property type="entry name" value="G_DYNAMIN_dom"/>
</dbReference>
<reference evidence="9 10" key="1">
    <citation type="journal article" date="2023" name="J. Hered.">
        <title>Chromosome-level genome of the wood stork (Mycteria americana) provides insight into avian chromosome evolution.</title>
        <authorList>
            <person name="Flamio R. Jr."/>
            <person name="Ramstad K.M."/>
        </authorList>
    </citation>
    <scope>NUCLEOTIDE SEQUENCE [LARGE SCALE GENOMIC DNA]</scope>
    <source>
        <strain evidence="9">JAX WOST 10</strain>
    </source>
</reference>
<dbReference type="Gene3D" id="3.40.50.300">
    <property type="entry name" value="P-loop containing nucleotide triphosphate hydrolases"/>
    <property type="match status" value="1"/>
</dbReference>
<evidence type="ECO:0000256" key="2">
    <source>
        <dbReference type="ARBA" id="ARBA00022490"/>
    </source>
</evidence>
<comment type="subcellular location">
    <subcellularLocation>
        <location evidence="1">Cytoplasm</location>
    </subcellularLocation>
</comment>
<dbReference type="PANTHER" id="PTHR11566">
    <property type="entry name" value="DYNAMIN"/>
    <property type="match status" value="1"/>
</dbReference>
<dbReference type="EMBL" id="JAUNZN010000001">
    <property type="protein sequence ID" value="KAK4832139.1"/>
    <property type="molecule type" value="Genomic_DNA"/>
</dbReference>
<evidence type="ECO:0000313" key="9">
    <source>
        <dbReference type="EMBL" id="KAK4832139.1"/>
    </source>
</evidence>
<dbReference type="GO" id="GO:0005737">
    <property type="term" value="C:cytoplasm"/>
    <property type="evidence" value="ECO:0007669"/>
    <property type="project" value="UniProtKB-SubCell"/>
</dbReference>
<evidence type="ECO:0000256" key="1">
    <source>
        <dbReference type="ARBA" id="ARBA00004496"/>
    </source>
</evidence>
<dbReference type="SMART" id="SM00053">
    <property type="entry name" value="DYNc"/>
    <property type="match status" value="1"/>
</dbReference>
<evidence type="ECO:0000256" key="5">
    <source>
        <dbReference type="RuleBase" id="RU003932"/>
    </source>
</evidence>
<dbReference type="CDD" id="cd08771">
    <property type="entry name" value="DLP_1"/>
    <property type="match status" value="1"/>
</dbReference>
<dbReference type="InterPro" id="IPR027417">
    <property type="entry name" value="P-loop_NTPase"/>
</dbReference>
<feature type="domain" description="Reverse transcriptase" evidence="6">
    <location>
        <begin position="1"/>
        <end position="267"/>
    </location>
</feature>
<evidence type="ECO:0000259" key="7">
    <source>
        <dbReference type="PROSITE" id="PS51388"/>
    </source>
</evidence>
<dbReference type="SMART" id="SM00302">
    <property type="entry name" value="GED"/>
    <property type="match status" value="1"/>
</dbReference>
<dbReference type="PROSITE" id="PS51388">
    <property type="entry name" value="GED"/>
    <property type="match status" value="1"/>
</dbReference>
<dbReference type="AlphaFoldDB" id="A0AAN7NVR7"/>
<dbReference type="Pfam" id="PF00078">
    <property type="entry name" value="RVT_1"/>
    <property type="match status" value="1"/>
</dbReference>
<dbReference type="Pfam" id="PF00350">
    <property type="entry name" value="Dynamin_N"/>
    <property type="match status" value="1"/>
</dbReference>
<name>A0AAN7NVR7_MYCAM</name>
<evidence type="ECO:0000256" key="4">
    <source>
        <dbReference type="ARBA" id="ARBA00023134"/>
    </source>
</evidence>
<dbReference type="SUPFAM" id="SSF52540">
    <property type="entry name" value="P-loop containing nucleoside triphosphate hydrolases"/>
    <property type="match status" value="1"/>
</dbReference>
<dbReference type="PANTHER" id="PTHR11566:SF231">
    <property type="entry name" value="INTERFERON-INDUCED GTP-BINDING PROTEIN MX"/>
    <property type="match status" value="1"/>
</dbReference>
<evidence type="ECO:0000259" key="8">
    <source>
        <dbReference type="PROSITE" id="PS51718"/>
    </source>
</evidence>
<dbReference type="InterPro" id="IPR022812">
    <property type="entry name" value="Dynamin"/>
</dbReference>
<dbReference type="PROSITE" id="PS00410">
    <property type="entry name" value="G_DYNAMIN_1"/>
    <property type="match status" value="1"/>
</dbReference>
<dbReference type="InterPro" id="IPR000477">
    <property type="entry name" value="RT_dom"/>
</dbReference>
<evidence type="ECO:0000256" key="3">
    <source>
        <dbReference type="ARBA" id="ARBA00022741"/>
    </source>
</evidence>
<keyword evidence="4 5" id="KW-0342">GTP-binding</keyword>
<keyword evidence="2" id="KW-0963">Cytoplasm</keyword>
<dbReference type="GO" id="GO:0005886">
    <property type="term" value="C:plasma membrane"/>
    <property type="evidence" value="ECO:0007669"/>
    <property type="project" value="TreeGrafter"/>
</dbReference>
<evidence type="ECO:0000313" key="10">
    <source>
        <dbReference type="Proteomes" id="UP001333110"/>
    </source>
</evidence>
<dbReference type="GO" id="GO:0031623">
    <property type="term" value="P:receptor internalization"/>
    <property type="evidence" value="ECO:0007669"/>
    <property type="project" value="TreeGrafter"/>
</dbReference>
<dbReference type="InterPro" id="IPR001401">
    <property type="entry name" value="Dynamin_GTPase"/>
</dbReference>
<dbReference type="GO" id="GO:0008017">
    <property type="term" value="F:microtubule binding"/>
    <property type="evidence" value="ECO:0007669"/>
    <property type="project" value="TreeGrafter"/>
</dbReference>